<keyword evidence="7" id="KW-1133">Transmembrane helix</keyword>
<keyword evidence="3" id="KW-0238">DNA-binding</keyword>
<name>A0A167WR75_9HYPO</name>
<comment type="caution">
    <text evidence="9">The sequence shown here is derived from an EMBL/GenBank/DDBJ whole genome shotgun (WGS) entry which is preliminary data.</text>
</comment>
<feature type="compositionally biased region" description="Polar residues" evidence="6">
    <location>
        <begin position="1"/>
        <end position="13"/>
    </location>
</feature>
<dbReference type="GO" id="GO:0006351">
    <property type="term" value="P:DNA-templated transcription"/>
    <property type="evidence" value="ECO:0007669"/>
    <property type="project" value="InterPro"/>
</dbReference>
<evidence type="ECO:0000313" key="10">
    <source>
        <dbReference type="Proteomes" id="UP000078544"/>
    </source>
</evidence>
<keyword evidence="7" id="KW-0812">Transmembrane</keyword>
<reference evidence="9 10" key="1">
    <citation type="journal article" date="2016" name="Genome Biol. Evol.">
        <title>Divergent and convergent evolution of fungal pathogenicity.</title>
        <authorList>
            <person name="Shang Y."/>
            <person name="Xiao G."/>
            <person name="Zheng P."/>
            <person name="Cen K."/>
            <person name="Zhan S."/>
            <person name="Wang C."/>
        </authorList>
    </citation>
    <scope>NUCLEOTIDE SEQUENCE [LARGE SCALE GENOMIC DNA]</scope>
    <source>
        <strain evidence="9 10">RCEF 2490</strain>
    </source>
</reference>
<evidence type="ECO:0000256" key="5">
    <source>
        <dbReference type="ARBA" id="ARBA00023242"/>
    </source>
</evidence>
<evidence type="ECO:0000313" key="9">
    <source>
        <dbReference type="EMBL" id="KZZ89172.1"/>
    </source>
</evidence>
<sequence length="694" mass="75534">MSSVFVSATSSLRGQPADNKHRPRNIQATRVRSVQNLATPISPPGLSQEATCSQGGIAGTRARFESAAATQHAASAPVVEVVATVWDSVNSSARRHKDPSLPSHSSHAALTSWNRGSNCIPVPQPGRGPAAKDKEAHAAQRVTAVEGEGSSATVPSRVVAAYARFLERRVARLESLLQRAGGQTETNHFSQSAQSQKLDLLVDVNDDYFTTHGFYKRFSGLNVLRVVVDGIDAQEAPWYHPGQRILKAFEGAGTGAASSSSSMSRSNALAPLPSTSRSRALISRAITFGLVGHDCLDHQDLSRRLSHLAKISPGHLTSDDRESLALAYALFALGEQYEKPSGGSNSDEGDDASASRYFHTSWQLLSPTGSNSLCAVRTIIVQVKYLLAATLVPQAYVRNQIAAAMAQAMGLQTSHSAVRASVTKEELRQRRAVFKTTDMMDTYLASVLGLPKTLCREDDQAIGPDDQEHFTASLDFDSPSLSTFQAECKGFQQLAAFMARILRQRPSGFCVSIDRPPPQQDNVFVSALGAEIDEWQASLPALSPDKTDSRLLFAQLSIRLLDAATRCMLYRPYINHLTRESSDPGFNFQGYEFGSRCVNAAMQAVWIVDALRSNQVLFAAHWTAIYMTAYACSVLAYFVKNAKYRVTIEESLHAAAKAEDLLSFLGRQNATARRCHLVIHNIIERLVANEAQLQ</sequence>
<dbReference type="GO" id="GO:0005634">
    <property type="term" value="C:nucleus"/>
    <property type="evidence" value="ECO:0007669"/>
    <property type="project" value="UniProtKB-SubCell"/>
</dbReference>
<dbReference type="GO" id="GO:0043565">
    <property type="term" value="F:sequence-specific DNA binding"/>
    <property type="evidence" value="ECO:0007669"/>
    <property type="project" value="TreeGrafter"/>
</dbReference>
<proteinExistence type="predicted"/>
<keyword evidence="2" id="KW-0805">Transcription regulation</keyword>
<evidence type="ECO:0000256" key="4">
    <source>
        <dbReference type="ARBA" id="ARBA00023163"/>
    </source>
</evidence>
<dbReference type="InterPro" id="IPR007219">
    <property type="entry name" value="XnlR_reg_dom"/>
</dbReference>
<keyword evidence="5" id="KW-0539">Nucleus</keyword>
<dbReference type="CDD" id="cd12148">
    <property type="entry name" value="fungal_TF_MHR"/>
    <property type="match status" value="1"/>
</dbReference>
<accession>A0A167WR75</accession>
<organism evidence="9 10">
    <name type="scientific">Moelleriella libera RCEF 2490</name>
    <dbReference type="NCBI Taxonomy" id="1081109"/>
    <lineage>
        <taxon>Eukaryota</taxon>
        <taxon>Fungi</taxon>
        <taxon>Dikarya</taxon>
        <taxon>Ascomycota</taxon>
        <taxon>Pezizomycotina</taxon>
        <taxon>Sordariomycetes</taxon>
        <taxon>Hypocreomycetidae</taxon>
        <taxon>Hypocreales</taxon>
        <taxon>Clavicipitaceae</taxon>
        <taxon>Moelleriella</taxon>
    </lineage>
</organism>
<evidence type="ECO:0000256" key="3">
    <source>
        <dbReference type="ARBA" id="ARBA00023125"/>
    </source>
</evidence>
<gene>
    <name evidence="9" type="ORF">AAL_07820</name>
</gene>
<keyword evidence="10" id="KW-1185">Reference proteome</keyword>
<evidence type="ECO:0000256" key="1">
    <source>
        <dbReference type="ARBA" id="ARBA00004123"/>
    </source>
</evidence>
<dbReference type="PANTHER" id="PTHR47540:SF4">
    <property type="entry name" value="TRANSCRIPTION FACTOR RGLT"/>
    <property type="match status" value="1"/>
</dbReference>
<evidence type="ECO:0000256" key="2">
    <source>
        <dbReference type="ARBA" id="ARBA00023015"/>
    </source>
</evidence>
<dbReference type="InterPro" id="IPR051711">
    <property type="entry name" value="Stress_Response_Reg"/>
</dbReference>
<dbReference type="PANTHER" id="PTHR47540">
    <property type="entry name" value="THIAMINE REPRESSIBLE GENES REGULATORY PROTEIN THI5"/>
    <property type="match status" value="1"/>
</dbReference>
<dbReference type="GO" id="GO:0008270">
    <property type="term" value="F:zinc ion binding"/>
    <property type="evidence" value="ECO:0007669"/>
    <property type="project" value="InterPro"/>
</dbReference>
<evidence type="ECO:0000256" key="7">
    <source>
        <dbReference type="SAM" id="Phobius"/>
    </source>
</evidence>
<feature type="region of interest" description="Disordered" evidence="6">
    <location>
        <begin position="1"/>
        <end position="24"/>
    </location>
</feature>
<keyword evidence="7" id="KW-0472">Membrane</keyword>
<dbReference type="AlphaFoldDB" id="A0A167WR75"/>
<feature type="transmembrane region" description="Helical" evidence="7">
    <location>
        <begin position="619"/>
        <end position="639"/>
    </location>
</feature>
<evidence type="ECO:0000259" key="8">
    <source>
        <dbReference type="Pfam" id="PF04082"/>
    </source>
</evidence>
<keyword evidence="4" id="KW-0804">Transcription</keyword>
<dbReference type="GO" id="GO:0045944">
    <property type="term" value="P:positive regulation of transcription by RNA polymerase II"/>
    <property type="evidence" value="ECO:0007669"/>
    <property type="project" value="TreeGrafter"/>
</dbReference>
<dbReference type="EMBL" id="AZGY01000026">
    <property type="protein sequence ID" value="KZZ89172.1"/>
    <property type="molecule type" value="Genomic_DNA"/>
</dbReference>
<comment type="subcellular location">
    <subcellularLocation>
        <location evidence="1">Nucleus</location>
    </subcellularLocation>
</comment>
<feature type="domain" description="Xylanolytic transcriptional activator regulatory" evidence="8">
    <location>
        <begin position="318"/>
        <end position="535"/>
    </location>
</feature>
<evidence type="ECO:0000256" key="6">
    <source>
        <dbReference type="SAM" id="MobiDB-lite"/>
    </source>
</evidence>
<protein>
    <submittedName>
        <fullName evidence="9">Fungal transcriptional regulatory protein</fullName>
    </submittedName>
</protein>
<dbReference type="OrthoDB" id="422427at2759"/>
<dbReference type="Pfam" id="PF04082">
    <property type="entry name" value="Fungal_trans"/>
    <property type="match status" value="1"/>
</dbReference>
<dbReference type="Proteomes" id="UP000078544">
    <property type="component" value="Unassembled WGS sequence"/>
</dbReference>